<dbReference type="Proteomes" id="UP001157947">
    <property type="component" value="Unassembled WGS sequence"/>
</dbReference>
<comment type="caution">
    <text evidence="3">The sequence shown here is derived from an EMBL/GenBank/DDBJ whole genome shotgun (WGS) entry which is preliminary data.</text>
</comment>
<feature type="coiled-coil region" evidence="1">
    <location>
        <begin position="15"/>
        <end position="106"/>
    </location>
</feature>
<organism evidence="3 4">
    <name type="scientific">Venenivibrio stagnispumantis</name>
    <dbReference type="NCBI Taxonomy" id="407998"/>
    <lineage>
        <taxon>Bacteria</taxon>
        <taxon>Pseudomonadati</taxon>
        <taxon>Aquificota</taxon>
        <taxon>Aquificia</taxon>
        <taxon>Aquificales</taxon>
        <taxon>Hydrogenothermaceae</taxon>
        <taxon>Venenivibrio</taxon>
    </lineage>
</organism>
<proteinExistence type="predicted"/>
<evidence type="ECO:0000256" key="1">
    <source>
        <dbReference type="SAM" id="Coils"/>
    </source>
</evidence>
<gene>
    <name evidence="3" type="ORF">SAMN06264868_1268</name>
</gene>
<name>A0AA45WPT4_9AQUI</name>
<keyword evidence="1" id="KW-0175">Coiled coil</keyword>
<dbReference type="InterPro" id="IPR038733">
    <property type="entry name" value="Predicted_DNA_bind_prot_RHH"/>
</dbReference>
<reference evidence="3" key="1">
    <citation type="submission" date="2017-05" db="EMBL/GenBank/DDBJ databases">
        <authorList>
            <person name="Varghese N."/>
            <person name="Submissions S."/>
        </authorList>
    </citation>
    <scope>NUCLEOTIDE SEQUENCE</scope>
    <source>
        <strain evidence="3">DSM 18763</strain>
    </source>
</reference>
<evidence type="ECO:0000313" key="4">
    <source>
        <dbReference type="Proteomes" id="UP001157947"/>
    </source>
</evidence>
<feature type="domain" description="Predicted DNA-binding protein ribbon-helix-helix" evidence="2">
    <location>
        <begin position="6"/>
        <end position="44"/>
    </location>
</feature>
<accession>A0AA45WPT4</accession>
<evidence type="ECO:0000313" key="3">
    <source>
        <dbReference type="EMBL" id="SMP22570.1"/>
    </source>
</evidence>
<dbReference type="AlphaFoldDB" id="A0AA45WPT4"/>
<dbReference type="SUPFAM" id="SSF47598">
    <property type="entry name" value="Ribbon-helix-helix"/>
    <property type="match status" value="1"/>
</dbReference>
<protein>
    <submittedName>
        <fullName evidence="3">Ribbon-helix-helix domain-containing protein</fullName>
    </submittedName>
</protein>
<keyword evidence="4" id="KW-1185">Reference proteome</keyword>
<dbReference type="EMBL" id="FXTX01000026">
    <property type="protein sequence ID" value="SMP22570.1"/>
    <property type="molecule type" value="Genomic_DNA"/>
</dbReference>
<evidence type="ECO:0000259" key="2">
    <source>
        <dbReference type="Pfam" id="PF12651"/>
    </source>
</evidence>
<dbReference type="InterPro" id="IPR010985">
    <property type="entry name" value="Ribbon_hlx_hlx"/>
</dbReference>
<sequence>MEKRLVNFRLSVELINKLEELSRQTGKNKTELIEEAIKCLIETHSQTDKQIQLLEEQNKQLMNVLKGFQIALQSKDELLEEKDKRIQELKEIVELLKQNQSQEKKKSFWKFWK</sequence>
<dbReference type="GO" id="GO:0006355">
    <property type="term" value="P:regulation of DNA-templated transcription"/>
    <property type="evidence" value="ECO:0007669"/>
    <property type="project" value="InterPro"/>
</dbReference>
<dbReference type="Pfam" id="PF12651">
    <property type="entry name" value="RHH_3"/>
    <property type="match status" value="1"/>
</dbReference>
<dbReference type="RefSeq" id="WP_265134984.1">
    <property type="nucleotide sequence ID" value="NZ_FXTX01000026.1"/>
</dbReference>